<feature type="coiled-coil region" evidence="6">
    <location>
        <begin position="393"/>
        <end position="447"/>
    </location>
</feature>
<accession>A0A1H3RPC9</accession>
<dbReference type="PANTHER" id="PTHR30461:SF23">
    <property type="entry name" value="DNA RECOMBINASE-RELATED"/>
    <property type="match status" value="1"/>
</dbReference>
<dbReference type="InterPro" id="IPR050639">
    <property type="entry name" value="SSR_resolvase"/>
</dbReference>
<dbReference type="EMBL" id="FNQE01000029">
    <property type="protein sequence ID" value="SDZ27091.1"/>
    <property type="molecule type" value="Genomic_DNA"/>
</dbReference>
<organism evidence="9 10">
    <name type="scientific">Proteiniborus ethanoligenes</name>
    <dbReference type="NCBI Taxonomy" id="415015"/>
    <lineage>
        <taxon>Bacteria</taxon>
        <taxon>Bacillati</taxon>
        <taxon>Bacillota</taxon>
        <taxon>Clostridia</taxon>
        <taxon>Eubacteriales</taxon>
        <taxon>Proteiniborus</taxon>
    </lineage>
</organism>
<keyword evidence="10" id="KW-1185">Reference proteome</keyword>
<dbReference type="InterPro" id="IPR025827">
    <property type="entry name" value="Zn_ribbon_recom_dom"/>
</dbReference>
<keyword evidence="1" id="KW-0229">DNA integration</keyword>
<feature type="domain" description="Resolvase/invertase-type recombinase catalytic" evidence="7">
    <location>
        <begin position="6"/>
        <end position="155"/>
    </location>
</feature>
<dbReference type="RefSeq" id="WP_091731782.1">
    <property type="nucleotide sequence ID" value="NZ_FNQE01000029.1"/>
</dbReference>
<dbReference type="InterPro" id="IPR036162">
    <property type="entry name" value="Resolvase-like_N_sf"/>
</dbReference>
<evidence type="ECO:0000256" key="6">
    <source>
        <dbReference type="SAM" id="Coils"/>
    </source>
</evidence>
<dbReference type="SUPFAM" id="SSF53041">
    <property type="entry name" value="Resolvase-like"/>
    <property type="match status" value="1"/>
</dbReference>
<dbReference type="Proteomes" id="UP000198625">
    <property type="component" value="Unassembled WGS sequence"/>
</dbReference>
<dbReference type="SMART" id="SM00857">
    <property type="entry name" value="Resolvase"/>
    <property type="match status" value="1"/>
</dbReference>
<dbReference type="InterPro" id="IPR006118">
    <property type="entry name" value="Recombinase_CS"/>
</dbReference>
<dbReference type="Pfam" id="PF07508">
    <property type="entry name" value="Recombinase"/>
    <property type="match status" value="1"/>
</dbReference>
<dbReference type="AlphaFoldDB" id="A0A1H3RPC9"/>
<dbReference type="GO" id="GO:0015074">
    <property type="term" value="P:DNA integration"/>
    <property type="evidence" value="ECO:0007669"/>
    <property type="project" value="UniProtKB-KW"/>
</dbReference>
<evidence type="ECO:0000313" key="10">
    <source>
        <dbReference type="Proteomes" id="UP000198625"/>
    </source>
</evidence>
<name>A0A1H3RPC9_9FIRM</name>
<dbReference type="Gene3D" id="3.40.50.1390">
    <property type="entry name" value="Resolvase, N-terminal catalytic domain"/>
    <property type="match status" value="1"/>
</dbReference>
<keyword evidence="6" id="KW-0175">Coiled coil</keyword>
<evidence type="ECO:0000256" key="2">
    <source>
        <dbReference type="ARBA" id="ARBA00023125"/>
    </source>
</evidence>
<dbReference type="GO" id="GO:0000150">
    <property type="term" value="F:DNA strand exchange activity"/>
    <property type="evidence" value="ECO:0007669"/>
    <property type="project" value="InterPro"/>
</dbReference>
<dbReference type="InterPro" id="IPR006119">
    <property type="entry name" value="Resolv_N"/>
</dbReference>
<dbReference type="GO" id="GO:0003677">
    <property type="term" value="F:DNA binding"/>
    <property type="evidence" value="ECO:0007669"/>
    <property type="project" value="UniProtKB-KW"/>
</dbReference>
<dbReference type="Pfam" id="PF00239">
    <property type="entry name" value="Resolvase"/>
    <property type="match status" value="1"/>
</dbReference>
<dbReference type="Gene3D" id="3.90.1750.20">
    <property type="entry name" value="Putative Large Serine Recombinase, Chain B, Domain 2"/>
    <property type="match status" value="1"/>
</dbReference>
<dbReference type="PROSITE" id="PS51736">
    <property type="entry name" value="RECOMBINASES_3"/>
    <property type="match status" value="1"/>
</dbReference>
<dbReference type="PROSITE" id="PS51737">
    <property type="entry name" value="RECOMBINASE_DNA_BIND"/>
    <property type="match status" value="1"/>
</dbReference>
<keyword evidence="3" id="KW-0233">DNA recombination</keyword>
<evidence type="ECO:0000256" key="3">
    <source>
        <dbReference type="ARBA" id="ARBA00023172"/>
    </source>
</evidence>
<evidence type="ECO:0000256" key="1">
    <source>
        <dbReference type="ARBA" id="ARBA00022908"/>
    </source>
</evidence>
<dbReference type="Pfam" id="PF13408">
    <property type="entry name" value="Zn_ribbon_recom"/>
    <property type="match status" value="1"/>
</dbReference>
<protein>
    <submittedName>
        <fullName evidence="9">Site-specific DNA recombinase</fullName>
    </submittedName>
</protein>
<proteinExistence type="predicted"/>
<dbReference type="OrthoDB" id="1094757at2"/>
<evidence type="ECO:0000256" key="5">
    <source>
        <dbReference type="PROSITE-ProRule" id="PRU10137"/>
    </source>
</evidence>
<evidence type="ECO:0000259" key="7">
    <source>
        <dbReference type="PROSITE" id="PS51736"/>
    </source>
</evidence>
<evidence type="ECO:0000256" key="4">
    <source>
        <dbReference type="PIRSR" id="PIRSR606118-50"/>
    </source>
</evidence>
<evidence type="ECO:0000259" key="8">
    <source>
        <dbReference type="PROSITE" id="PS51737"/>
    </source>
</evidence>
<dbReference type="PROSITE" id="PS00397">
    <property type="entry name" value="RECOMBINASES_1"/>
    <property type="match status" value="1"/>
</dbReference>
<dbReference type="PANTHER" id="PTHR30461">
    <property type="entry name" value="DNA-INVERTASE FROM LAMBDOID PROPHAGE"/>
    <property type="match status" value="1"/>
</dbReference>
<dbReference type="InterPro" id="IPR038109">
    <property type="entry name" value="DNA_bind_recomb_sf"/>
</dbReference>
<dbReference type="STRING" id="415015.SAMN05660462_02469"/>
<reference evidence="9 10" key="1">
    <citation type="submission" date="2016-10" db="EMBL/GenBank/DDBJ databases">
        <authorList>
            <person name="de Groot N.N."/>
        </authorList>
    </citation>
    <scope>NUCLEOTIDE SEQUENCE [LARGE SCALE GENOMIC DNA]</scope>
    <source>
        <strain evidence="9 10">DSM 21650</strain>
    </source>
</reference>
<feature type="domain" description="Recombinase" evidence="8">
    <location>
        <begin position="163"/>
        <end position="293"/>
    </location>
</feature>
<sequence length="537" mass="61527">MTNQIKAVAYARVSTREQAENATSIPAQLEAIRNFCKQKGWILVNEFIDAGRSAKTDERPEFQHMIALAKKSNRGFDAIVVHKFDRFSRNREDHVIYKSLLKKIGVHVYSVTEQTDPETPHGFLIEGILEVISEFYNLNLRKEVFKGMTENTKMGYRNGGVAPYGYRLSKVSTTDGGVKTILVLGPEEEVNIVKRIFHMYVYEGHGAKKIASILNEESIPSATGGKWPYTSIHTILHNEVYMGDMIWNKFDYNNGKKMKPESEWIVHKDAHPAIISRETFRLVKVKSKERSPHEKPFVPGRSPFILRGLLKCPKCNANMVSSQSGGKTKAGISRKYYVCGTYLRKGKQACDYISYNKEKIEASVKEVILKEFTMMCLPNSLLNEIEKYNSEKNRELRYQCETLQRDIQLSKDRMKMLQQDLNLAPNNETLKRYIDDLKVQIENNKKQLSSIGNSLKSTNNYDNDIEIIIGDLKNILTTFNSKPPTEQNIILHKYIDKITVNSINNVISIYIKILSPSIKSTESLILLEKVLYGEYLR</sequence>
<gene>
    <name evidence="9" type="ORF">SAMN05660462_02469</name>
</gene>
<feature type="active site" description="O-(5'-phospho-DNA)-serine intermediate" evidence="4 5">
    <location>
        <position position="14"/>
    </location>
</feature>
<dbReference type="InterPro" id="IPR011109">
    <property type="entry name" value="DNA_bind_recombinase_dom"/>
</dbReference>
<keyword evidence="2" id="KW-0238">DNA-binding</keyword>
<dbReference type="CDD" id="cd00338">
    <property type="entry name" value="Ser_Recombinase"/>
    <property type="match status" value="1"/>
</dbReference>
<evidence type="ECO:0000313" key="9">
    <source>
        <dbReference type="EMBL" id="SDZ27091.1"/>
    </source>
</evidence>